<dbReference type="Gene3D" id="3.40.50.1820">
    <property type="entry name" value="alpha/beta hydrolase"/>
    <property type="match status" value="1"/>
</dbReference>
<evidence type="ECO:0000313" key="3">
    <source>
        <dbReference type="Proteomes" id="UP000515121"/>
    </source>
</evidence>
<gene>
    <name evidence="4" type="primary">LOC111295604</name>
</gene>
<dbReference type="Proteomes" id="UP000515121">
    <property type="component" value="Unplaced"/>
</dbReference>
<dbReference type="GeneID" id="111295604"/>
<feature type="domain" description="AB hydrolase-1" evidence="2">
    <location>
        <begin position="216"/>
        <end position="482"/>
    </location>
</feature>
<dbReference type="RefSeq" id="XP_022744885.1">
    <property type="nucleotide sequence ID" value="XM_022889150.1"/>
</dbReference>
<proteinExistence type="predicted"/>
<evidence type="ECO:0000313" key="4">
    <source>
        <dbReference type="RefSeq" id="XP_022744885.1"/>
    </source>
</evidence>
<dbReference type="SUPFAM" id="SSF53474">
    <property type="entry name" value="alpha/beta-Hydrolases"/>
    <property type="match status" value="1"/>
</dbReference>
<dbReference type="PANTHER" id="PTHR45763">
    <property type="entry name" value="HYDROLASE, ALPHA/BETA FOLD FAMILY PROTEIN, EXPRESSED-RELATED"/>
    <property type="match status" value="1"/>
</dbReference>
<name>A0A6P5YX81_DURZI</name>
<evidence type="ECO:0000259" key="2">
    <source>
        <dbReference type="Pfam" id="PF00561"/>
    </source>
</evidence>
<dbReference type="Pfam" id="PF00561">
    <property type="entry name" value="Abhydrolase_1"/>
    <property type="match status" value="1"/>
</dbReference>
<keyword evidence="3" id="KW-1185">Reference proteome</keyword>
<evidence type="ECO:0000256" key="1">
    <source>
        <dbReference type="SAM" id="MobiDB-lite"/>
    </source>
</evidence>
<protein>
    <submittedName>
        <fullName evidence="4">Uncharacterized protein LOC111295604</fullName>
    </submittedName>
</protein>
<dbReference type="InterPro" id="IPR000073">
    <property type="entry name" value="AB_hydrolase_1"/>
</dbReference>
<sequence length="530" mass="59509">MAEVKKPNTWREEAASLLEDTGIIYTGETIGFSSLPPFKTAKSTAAAAVVESDHETEPPESLKEQMTEFLKSWCEMLLELGRGCRDILLQTVVTEDSFIVQKLGGPVAKVSGRLRFLNEFLPEDRDPVHAWPVIFFVSILALSALTLNGGHDGLVTPAKKMRVHPPSASRIQLPDGRHLAYRDTGVAADKARFSLIAPHSFLSSRLAGIPGVKTSLLEEFGVRLVTYDLPGFGESDPHPSRNLNSSAFDMLHLADAVGVNDKFWVLGHSSGSMHAWAALRYVPHKIAGAAMFAPIINPYEPSMTKEEMRSIWGEWLPKRKFMYYLAQRLPKLLSIFYRRSFLSGEHGRIDKWMSLSLGRRDEILTEGPTFEDFWHRDVEESIRQGNTKPFIEEAVLQVSNWGFSLTDLQVQKKCYRSGIFPWLRSLYSQAECELAGFLGPIHIWQGMDDQAVPPAMMDHIIRVLPGAIIHKLPNEGHFSYLFFCDECHRQIFSTLFGSPQGPLDRAMDKGEIPSEGDMEEQSLATDFTNK</sequence>
<accession>A0A6P5YX81</accession>
<organism evidence="3 4">
    <name type="scientific">Durio zibethinus</name>
    <name type="common">Durian</name>
    <dbReference type="NCBI Taxonomy" id="66656"/>
    <lineage>
        <taxon>Eukaryota</taxon>
        <taxon>Viridiplantae</taxon>
        <taxon>Streptophyta</taxon>
        <taxon>Embryophyta</taxon>
        <taxon>Tracheophyta</taxon>
        <taxon>Spermatophyta</taxon>
        <taxon>Magnoliopsida</taxon>
        <taxon>eudicotyledons</taxon>
        <taxon>Gunneridae</taxon>
        <taxon>Pentapetalae</taxon>
        <taxon>rosids</taxon>
        <taxon>malvids</taxon>
        <taxon>Malvales</taxon>
        <taxon>Malvaceae</taxon>
        <taxon>Helicteroideae</taxon>
        <taxon>Durio</taxon>
    </lineage>
</organism>
<reference evidence="4" key="1">
    <citation type="submission" date="2025-08" db="UniProtKB">
        <authorList>
            <consortium name="RefSeq"/>
        </authorList>
    </citation>
    <scope>IDENTIFICATION</scope>
    <source>
        <tissue evidence="4">Fruit stalk</tissue>
    </source>
</reference>
<dbReference type="AlphaFoldDB" id="A0A6P5YX81"/>
<dbReference type="KEGG" id="dzi:111295604"/>
<dbReference type="PANTHER" id="PTHR45763:SF8">
    <property type="entry name" value="ALPHA_BETA-HYDROLASES SUPERFAMILY PROTEIN"/>
    <property type="match status" value="1"/>
</dbReference>
<dbReference type="InterPro" id="IPR029058">
    <property type="entry name" value="AB_hydrolase_fold"/>
</dbReference>
<dbReference type="OrthoDB" id="294702at2759"/>
<feature type="region of interest" description="Disordered" evidence="1">
    <location>
        <begin position="502"/>
        <end position="530"/>
    </location>
</feature>